<dbReference type="AlphaFoldDB" id="A0AAV2WQZ5"/>
<reference evidence="3" key="1">
    <citation type="submission" date="2014-05" db="EMBL/GenBank/DDBJ databases">
        <authorList>
            <person name="Urmite Genomes"/>
        </authorList>
    </citation>
    <scope>NUCLEOTIDE SEQUENCE</scope>
    <source>
        <strain evidence="3">DSM 44074</strain>
    </source>
</reference>
<evidence type="ECO:0000313" key="3">
    <source>
        <dbReference type="EMBL" id="CDQ46333.1"/>
    </source>
</evidence>
<reference evidence="3" key="2">
    <citation type="submission" date="2015-09" db="EMBL/GenBank/DDBJ databases">
        <title>Draft genome sequence of Mycobacterium neoaurum DSM 44074.</title>
        <authorList>
            <person name="Croce O."/>
            <person name="Robert C."/>
            <person name="Raoult D."/>
            <person name="Drancourt M."/>
        </authorList>
    </citation>
    <scope>NUCLEOTIDE SEQUENCE</scope>
    <source>
        <strain evidence="3">DSM 44074</strain>
    </source>
</reference>
<accession>A0AAV2WQZ5</accession>
<gene>
    <name evidence="3" type="ORF">BN1047_04240</name>
</gene>
<name>A0AAV2WQZ5_MYCNE</name>
<protein>
    <submittedName>
        <fullName evidence="3">Secreted protein</fullName>
    </submittedName>
</protein>
<sequence>MVLVATTDPGAAGTRSVAQSATAANRSNGRGDVMKWPSLITGVLAAAVTLAPSAAADRDTDFARDLHTYGIYGQRDYNAWLAKIACKRMDRGVDENAHDAAAFVHTNLDRSTSTEQAWQFLAAGMRTYCPHQLGRLDAAARP</sequence>
<dbReference type="EMBL" id="LK021340">
    <property type="protein sequence ID" value="CDQ46333.1"/>
    <property type="molecule type" value="Genomic_DNA"/>
</dbReference>
<proteinExistence type="predicted"/>
<feature type="compositionally biased region" description="Polar residues" evidence="1">
    <location>
        <begin position="16"/>
        <end position="28"/>
    </location>
</feature>
<feature type="domain" description="DUF732" evidence="2">
    <location>
        <begin position="59"/>
        <end position="130"/>
    </location>
</feature>
<dbReference type="Pfam" id="PF05305">
    <property type="entry name" value="DUF732"/>
    <property type="match status" value="1"/>
</dbReference>
<evidence type="ECO:0000259" key="2">
    <source>
        <dbReference type="Pfam" id="PF05305"/>
    </source>
</evidence>
<dbReference type="Proteomes" id="UP000028864">
    <property type="component" value="Unassembled WGS sequence"/>
</dbReference>
<evidence type="ECO:0000313" key="4">
    <source>
        <dbReference type="Proteomes" id="UP000028864"/>
    </source>
</evidence>
<evidence type="ECO:0000256" key="1">
    <source>
        <dbReference type="SAM" id="MobiDB-lite"/>
    </source>
</evidence>
<organism evidence="3 4">
    <name type="scientific">Mycolicibacterium neoaurum</name>
    <name type="common">Mycobacterium neoaurum</name>
    <dbReference type="NCBI Taxonomy" id="1795"/>
    <lineage>
        <taxon>Bacteria</taxon>
        <taxon>Bacillati</taxon>
        <taxon>Actinomycetota</taxon>
        <taxon>Actinomycetes</taxon>
        <taxon>Mycobacteriales</taxon>
        <taxon>Mycobacteriaceae</taxon>
        <taxon>Mycolicibacterium</taxon>
    </lineage>
</organism>
<feature type="region of interest" description="Disordered" evidence="1">
    <location>
        <begin position="1"/>
        <end position="29"/>
    </location>
</feature>
<dbReference type="InterPro" id="IPR007969">
    <property type="entry name" value="DUF732"/>
</dbReference>